<reference evidence="3 4" key="1">
    <citation type="journal article" date="2022" name="G3 (Bethesda)">
        <title>Enemy or ally: a genomic approach to elucidate the lifestyle of Phyllosticta citrichinaensis.</title>
        <authorList>
            <person name="Buijs V.A."/>
            <person name="Groenewald J.Z."/>
            <person name="Haridas S."/>
            <person name="LaButti K.M."/>
            <person name="Lipzen A."/>
            <person name="Martin F.M."/>
            <person name="Barry K."/>
            <person name="Grigoriev I.V."/>
            <person name="Crous P.W."/>
            <person name="Seidl M.F."/>
        </authorList>
    </citation>
    <scope>NUCLEOTIDE SEQUENCE [LARGE SCALE GENOMIC DNA]</scope>
    <source>
        <strain evidence="3 4">CBS 129764</strain>
    </source>
</reference>
<feature type="compositionally biased region" description="Acidic residues" evidence="1">
    <location>
        <begin position="253"/>
        <end position="265"/>
    </location>
</feature>
<feature type="compositionally biased region" description="Polar residues" evidence="1">
    <location>
        <begin position="403"/>
        <end position="415"/>
    </location>
</feature>
<feature type="compositionally biased region" description="Acidic residues" evidence="1">
    <location>
        <begin position="329"/>
        <end position="349"/>
    </location>
</feature>
<feature type="compositionally biased region" description="Basic and acidic residues" evidence="1">
    <location>
        <begin position="796"/>
        <end position="820"/>
    </location>
</feature>
<name>A0ABR1XXT3_9PEZI</name>
<feature type="compositionally biased region" description="Polar residues" evidence="1">
    <location>
        <begin position="786"/>
        <end position="795"/>
    </location>
</feature>
<feature type="compositionally biased region" description="Polar residues" evidence="1">
    <location>
        <begin position="728"/>
        <end position="748"/>
    </location>
</feature>
<feature type="compositionally biased region" description="Basic and acidic residues" evidence="1">
    <location>
        <begin position="964"/>
        <end position="975"/>
    </location>
</feature>
<sequence>MFLASFVASASQLCRRSANFVLMLQEFAKYSFEERKETTSHLYFVLQQTHPSRRPDFAKYPTLFSKAVLLICDPHVWPNLAKKTVHALLSPKEIWRFMCFGPLVAPIPYLLLLCALFGIFNDPKVKSVKPRTWIITACAWISLMATLALTENTKGGKHATEALFAVLTPLTEYLPSLQPLDHLVERASQAVGLPFRFLPSSLFLAKLGYHILLICRDVFHGWQDSQAQAAKNEQQRRPTRHPTREAAYRADSEGESEGGLPEEEDRDRQNHFNKMRRHFAVIEEQLAVKAMHEANIQRILDEWREADGQQQIDAADTQSEITSVTSDLEGMEEADDDDNNIDAEGDGDQEYNSPEHHQPPVDRIQSPTSPATDQVIAHQPLQELGNGSPIEVDDGERTHSSFEHQQASVEFSISPTGPAEGQTLEELLGGEHGYDSDYEEEFEEDEDDDQGADVDAQSSPQVTHQTAESSHSEYSNEGEEEQSSPQTSDAAEPSPDRDDREHEDQSSSPSAPSIDLADLDDAQYFIDESDYHAVADEVPRFLKPVLWKPEGQNKGKERAQAGRGTELTRMAGEQFGDEHVTVAELEDFRQQGRNEEDENKLPSDHLKKLAEAQSFTNKVDNQHSLRTFENFMQEGEAAEQARQQARSDGNAELKSFQQGQAFVDGEDEQFNARSLQKFIKDKKAKQQQETSQPDLKALSNAQSFVEEDEVDQAAQEADNFIEEGKAEQQAQQSSQPDLKALSNAQSFVENDEVDQTAQEVNDFIQAGKAEQQQNEKTQADRKEELQTFQKSQSFTDGKDEQHNQRSLDKFMREGEAEEQARQASQPDLKTWSSAQAFVDDEDEQLNARSVDAFVEEGKAEGQRDEKREEKQEQQQQPDLQTLKEAQYFGDEHESDVDDDDDDDDDKHDKAAKDSIDASSSTHDGEDDDDDGRQTIREEHEDGEGDADAKNSDTEPEYTLNNTRDYYDERLHREQAEQQEEEE</sequence>
<feature type="compositionally biased region" description="Acidic residues" evidence="1">
    <location>
        <begin position="892"/>
        <end position="905"/>
    </location>
</feature>
<feature type="region of interest" description="Disordered" evidence="1">
    <location>
        <begin position="229"/>
        <end position="266"/>
    </location>
</feature>
<accession>A0ABR1XXT3</accession>
<feature type="compositionally biased region" description="Basic and acidic residues" evidence="1">
    <location>
        <begin position="494"/>
        <end position="505"/>
    </location>
</feature>
<keyword evidence="2" id="KW-0472">Membrane</keyword>
<feature type="compositionally biased region" description="Basic and acidic residues" evidence="1">
    <location>
        <begin position="242"/>
        <end position="252"/>
    </location>
</feature>
<evidence type="ECO:0000313" key="4">
    <source>
        <dbReference type="Proteomes" id="UP001456524"/>
    </source>
</evidence>
<feature type="compositionally biased region" description="Basic and acidic residues" evidence="1">
    <location>
        <begin position="855"/>
        <end position="872"/>
    </location>
</feature>
<feature type="region of interest" description="Disordered" evidence="1">
    <location>
        <begin position="631"/>
        <end position="982"/>
    </location>
</feature>
<proteinExistence type="predicted"/>
<dbReference type="Proteomes" id="UP001456524">
    <property type="component" value="Unassembled WGS sequence"/>
</dbReference>
<organism evidence="3 4">
    <name type="scientific">Phyllosticta citrichinensis</name>
    <dbReference type="NCBI Taxonomy" id="1130410"/>
    <lineage>
        <taxon>Eukaryota</taxon>
        <taxon>Fungi</taxon>
        <taxon>Dikarya</taxon>
        <taxon>Ascomycota</taxon>
        <taxon>Pezizomycotina</taxon>
        <taxon>Dothideomycetes</taxon>
        <taxon>Dothideomycetes incertae sedis</taxon>
        <taxon>Botryosphaeriales</taxon>
        <taxon>Phyllostictaceae</taxon>
        <taxon>Phyllosticta</taxon>
    </lineage>
</organism>
<evidence type="ECO:0000313" key="3">
    <source>
        <dbReference type="EMBL" id="KAK8170154.1"/>
    </source>
</evidence>
<feature type="compositionally biased region" description="Polar residues" evidence="1">
    <location>
        <begin position="687"/>
        <end position="703"/>
    </location>
</feature>
<keyword evidence="4" id="KW-1185">Reference proteome</keyword>
<feature type="compositionally biased region" description="Polar residues" evidence="1">
    <location>
        <begin position="456"/>
        <end position="475"/>
    </location>
</feature>
<feature type="transmembrane region" description="Helical" evidence="2">
    <location>
        <begin position="132"/>
        <end position="150"/>
    </location>
</feature>
<evidence type="ECO:0000256" key="2">
    <source>
        <dbReference type="SAM" id="Phobius"/>
    </source>
</evidence>
<feature type="compositionally biased region" description="Low complexity" evidence="1">
    <location>
        <begin position="633"/>
        <end position="646"/>
    </location>
</feature>
<comment type="caution">
    <text evidence="3">The sequence shown here is derived from an EMBL/GenBank/DDBJ whole genome shotgun (WGS) entry which is preliminary data.</text>
</comment>
<evidence type="ECO:0000256" key="1">
    <source>
        <dbReference type="SAM" id="MobiDB-lite"/>
    </source>
</evidence>
<feature type="transmembrane region" description="Helical" evidence="2">
    <location>
        <begin position="94"/>
        <end position="120"/>
    </location>
</feature>
<feature type="compositionally biased region" description="Acidic residues" evidence="1">
    <location>
        <begin position="436"/>
        <end position="452"/>
    </location>
</feature>
<feature type="compositionally biased region" description="Basic and acidic residues" evidence="1">
    <location>
        <begin position="906"/>
        <end position="915"/>
    </location>
</feature>
<feature type="region of interest" description="Disordered" evidence="1">
    <location>
        <begin position="325"/>
        <end position="521"/>
    </location>
</feature>
<keyword evidence="2" id="KW-0812">Transmembrane</keyword>
<dbReference type="EMBL" id="JBBWUH010000004">
    <property type="protein sequence ID" value="KAK8170154.1"/>
    <property type="molecule type" value="Genomic_DNA"/>
</dbReference>
<keyword evidence="2" id="KW-1133">Transmembrane helix</keyword>
<protein>
    <submittedName>
        <fullName evidence="3">Uncharacterized protein</fullName>
    </submittedName>
</protein>
<gene>
    <name evidence="3" type="ORF">IWX90DRAFT_414507</name>
</gene>
<feature type="compositionally biased region" description="Low complexity" evidence="1">
    <location>
        <begin position="873"/>
        <end position="884"/>
    </location>
</feature>